<dbReference type="EMBL" id="JADEWZ010000008">
    <property type="protein sequence ID" value="MBE9115678.1"/>
    <property type="molecule type" value="Genomic_DNA"/>
</dbReference>
<dbReference type="GO" id="GO:0009927">
    <property type="term" value="F:histidine phosphotransfer kinase activity"/>
    <property type="evidence" value="ECO:0007669"/>
    <property type="project" value="TreeGrafter"/>
</dbReference>
<accession>A0A8J7IT72</accession>
<feature type="domain" description="Response regulatory" evidence="17">
    <location>
        <begin position="571"/>
        <end position="695"/>
    </location>
</feature>
<evidence type="ECO:0000256" key="3">
    <source>
        <dbReference type="ARBA" id="ARBA00006402"/>
    </source>
</evidence>
<keyword evidence="12" id="KW-0131">Cell cycle</keyword>
<evidence type="ECO:0000256" key="7">
    <source>
        <dbReference type="ARBA" id="ARBA00022741"/>
    </source>
</evidence>
<dbReference type="InterPro" id="IPR004358">
    <property type="entry name" value="Sig_transdc_His_kin-like_C"/>
</dbReference>
<dbReference type="Pfam" id="PF00512">
    <property type="entry name" value="HisKA"/>
    <property type="match status" value="1"/>
</dbReference>
<dbReference type="PRINTS" id="PR00344">
    <property type="entry name" value="BCTRLSENSOR"/>
</dbReference>
<dbReference type="Proteomes" id="UP000654482">
    <property type="component" value="Unassembled WGS sequence"/>
</dbReference>
<dbReference type="AlphaFoldDB" id="A0A8J7IT72"/>
<evidence type="ECO:0000256" key="13">
    <source>
        <dbReference type="ARBA" id="ARBA00074306"/>
    </source>
</evidence>
<keyword evidence="9" id="KW-0067">ATP-binding</keyword>
<keyword evidence="5 14" id="KW-0597">Phosphoprotein</keyword>
<dbReference type="RefSeq" id="WP_194028767.1">
    <property type="nucleotide sequence ID" value="NZ_JADEWZ010000008.1"/>
</dbReference>
<dbReference type="CDD" id="cd00082">
    <property type="entry name" value="HisKA"/>
    <property type="match status" value="1"/>
</dbReference>
<evidence type="ECO:0000256" key="11">
    <source>
        <dbReference type="ARBA" id="ARBA00023136"/>
    </source>
</evidence>
<dbReference type="Pfam" id="PF00072">
    <property type="entry name" value="Response_reg"/>
    <property type="match status" value="2"/>
</dbReference>
<dbReference type="FunFam" id="3.30.565.10:FF:000010">
    <property type="entry name" value="Sensor histidine kinase RcsC"/>
    <property type="match status" value="1"/>
</dbReference>
<dbReference type="InterPro" id="IPR036890">
    <property type="entry name" value="HATPase_C_sf"/>
</dbReference>
<protein>
    <recommendedName>
        <fullName evidence="13">Circadian input-output histidine kinase CikA</fullName>
        <ecNumber evidence="4">2.7.13.3</ecNumber>
    </recommendedName>
</protein>
<dbReference type="Gene3D" id="3.40.50.2300">
    <property type="match status" value="2"/>
</dbReference>
<dbReference type="Gene3D" id="3.30.565.10">
    <property type="entry name" value="Histidine kinase-like ATPase, C-terminal domain"/>
    <property type="match status" value="1"/>
</dbReference>
<evidence type="ECO:0000256" key="10">
    <source>
        <dbReference type="ARBA" id="ARBA00023012"/>
    </source>
</evidence>
<dbReference type="CDD" id="cd00130">
    <property type="entry name" value="PAS"/>
    <property type="match status" value="1"/>
</dbReference>
<dbReference type="SUPFAM" id="SSF52172">
    <property type="entry name" value="CheY-like"/>
    <property type="match status" value="2"/>
</dbReference>
<keyword evidence="19" id="KW-1185">Reference proteome</keyword>
<comment type="similarity">
    <text evidence="3">In the N-terminal section; belongs to the phytochrome family.</text>
</comment>
<evidence type="ECO:0000259" key="16">
    <source>
        <dbReference type="PROSITE" id="PS50109"/>
    </source>
</evidence>
<dbReference type="PROSITE" id="PS50109">
    <property type="entry name" value="HIS_KIN"/>
    <property type="match status" value="1"/>
</dbReference>
<evidence type="ECO:0000256" key="1">
    <source>
        <dbReference type="ARBA" id="ARBA00000085"/>
    </source>
</evidence>
<feature type="coiled-coil region" evidence="15">
    <location>
        <begin position="9"/>
        <end position="36"/>
    </location>
</feature>
<dbReference type="GO" id="GO:0005524">
    <property type="term" value="F:ATP binding"/>
    <property type="evidence" value="ECO:0007669"/>
    <property type="project" value="UniProtKB-KW"/>
</dbReference>
<dbReference type="SUPFAM" id="SSF55874">
    <property type="entry name" value="ATPase domain of HSP90 chaperone/DNA topoisomerase II/histidine kinase"/>
    <property type="match status" value="1"/>
</dbReference>
<evidence type="ECO:0000313" key="19">
    <source>
        <dbReference type="Proteomes" id="UP000654482"/>
    </source>
</evidence>
<dbReference type="Gene3D" id="3.30.450.20">
    <property type="entry name" value="PAS domain"/>
    <property type="match status" value="1"/>
</dbReference>
<evidence type="ECO:0000256" key="8">
    <source>
        <dbReference type="ARBA" id="ARBA00022777"/>
    </source>
</evidence>
<dbReference type="SMART" id="SM00387">
    <property type="entry name" value="HATPase_c"/>
    <property type="match status" value="1"/>
</dbReference>
<dbReference type="SUPFAM" id="SSF55785">
    <property type="entry name" value="PYP-like sensor domain (PAS domain)"/>
    <property type="match status" value="1"/>
</dbReference>
<dbReference type="NCBIfam" id="TIGR00229">
    <property type="entry name" value="sensory_box"/>
    <property type="match status" value="1"/>
</dbReference>
<keyword evidence="8" id="KW-0418">Kinase</keyword>
<evidence type="ECO:0000256" key="15">
    <source>
        <dbReference type="SAM" id="Coils"/>
    </source>
</evidence>
<dbReference type="InterPro" id="IPR011006">
    <property type="entry name" value="CheY-like_superfamily"/>
</dbReference>
<evidence type="ECO:0000313" key="18">
    <source>
        <dbReference type="EMBL" id="MBE9115678.1"/>
    </source>
</evidence>
<keyword evidence="10" id="KW-0902">Two-component regulatory system</keyword>
<dbReference type="CDD" id="cd16922">
    <property type="entry name" value="HATPase_EvgS-ArcB-TorS-like"/>
    <property type="match status" value="1"/>
</dbReference>
<dbReference type="Pfam" id="PF02518">
    <property type="entry name" value="HATPase_c"/>
    <property type="match status" value="1"/>
</dbReference>
<dbReference type="FunFam" id="1.10.287.130:FF:000038">
    <property type="entry name" value="Sensory transduction histidine kinase"/>
    <property type="match status" value="1"/>
</dbReference>
<feature type="modified residue" description="4-aspartylphosphate" evidence="14">
    <location>
        <position position="620"/>
    </location>
</feature>
<gene>
    <name evidence="18" type="ORF">IQ249_07190</name>
</gene>
<evidence type="ECO:0000256" key="2">
    <source>
        <dbReference type="ARBA" id="ARBA00004370"/>
    </source>
</evidence>
<dbReference type="InterPro" id="IPR005467">
    <property type="entry name" value="His_kinase_dom"/>
</dbReference>
<dbReference type="InterPro" id="IPR000014">
    <property type="entry name" value="PAS"/>
</dbReference>
<comment type="subcellular location">
    <subcellularLocation>
        <location evidence="2">Membrane</location>
    </subcellularLocation>
</comment>
<evidence type="ECO:0000256" key="9">
    <source>
        <dbReference type="ARBA" id="ARBA00022840"/>
    </source>
</evidence>
<keyword evidence="6" id="KW-0808">Transferase</keyword>
<comment type="catalytic activity">
    <reaction evidence="1">
        <text>ATP + protein L-histidine = ADP + protein N-phospho-L-histidine.</text>
        <dbReference type="EC" id="2.7.13.3"/>
    </reaction>
</comment>
<feature type="domain" description="Histidine kinase" evidence="16">
    <location>
        <begin position="322"/>
        <end position="545"/>
    </location>
</feature>
<dbReference type="Gene3D" id="1.10.287.130">
    <property type="match status" value="1"/>
</dbReference>
<dbReference type="CDD" id="cd17546">
    <property type="entry name" value="REC_hyHK_CKI1_RcsC-like"/>
    <property type="match status" value="1"/>
</dbReference>
<comment type="caution">
    <text evidence="18">The sequence shown here is derived from an EMBL/GenBank/DDBJ whole genome shotgun (WGS) entry which is preliminary data.</text>
</comment>
<feature type="modified residue" description="4-aspartylphosphate" evidence="14">
    <location>
        <position position="62"/>
    </location>
</feature>
<name>A0A8J7IT72_9CYAN</name>
<feature type="coiled-coil region" evidence="15">
    <location>
        <begin position="148"/>
        <end position="182"/>
    </location>
</feature>
<dbReference type="InterPro" id="IPR035965">
    <property type="entry name" value="PAS-like_dom_sf"/>
</dbReference>
<dbReference type="EC" id="2.7.13.3" evidence="4"/>
<keyword evidence="11" id="KW-0472">Membrane</keyword>
<dbReference type="SMART" id="SM00448">
    <property type="entry name" value="REC"/>
    <property type="match status" value="2"/>
</dbReference>
<dbReference type="GO" id="GO:0000155">
    <property type="term" value="F:phosphorelay sensor kinase activity"/>
    <property type="evidence" value="ECO:0007669"/>
    <property type="project" value="InterPro"/>
</dbReference>
<evidence type="ECO:0000256" key="12">
    <source>
        <dbReference type="ARBA" id="ARBA00023306"/>
    </source>
</evidence>
<keyword evidence="7" id="KW-0547">Nucleotide-binding</keyword>
<proteinExistence type="inferred from homology"/>
<dbReference type="InterPro" id="IPR003661">
    <property type="entry name" value="HisK_dim/P_dom"/>
</dbReference>
<dbReference type="InterPro" id="IPR001789">
    <property type="entry name" value="Sig_transdc_resp-reg_receiver"/>
</dbReference>
<keyword evidence="15" id="KW-0175">Coiled coil</keyword>
<feature type="domain" description="Response regulatory" evidence="17">
    <location>
        <begin position="5"/>
        <end position="128"/>
    </location>
</feature>
<evidence type="ECO:0000256" key="5">
    <source>
        <dbReference type="ARBA" id="ARBA00022553"/>
    </source>
</evidence>
<evidence type="ECO:0000256" key="6">
    <source>
        <dbReference type="ARBA" id="ARBA00022679"/>
    </source>
</evidence>
<dbReference type="PROSITE" id="PS50110">
    <property type="entry name" value="RESPONSE_REGULATORY"/>
    <property type="match status" value="2"/>
</dbReference>
<dbReference type="PANTHER" id="PTHR43047">
    <property type="entry name" value="TWO-COMPONENT HISTIDINE PROTEIN KINASE"/>
    <property type="match status" value="1"/>
</dbReference>
<organism evidence="18 19">
    <name type="scientific">Lusitaniella coriacea LEGE 07157</name>
    <dbReference type="NCBI Taxonomy" id="945747"/>
    <lineage>
        <taxon>Bacteria</taxon>
        <taxon>Bacillati</taxon>
        <taxon>Cyanobacteriota</taxon>
        <taxon>Cyanophyceae</taxon>
        <taxon>Spirulinales</taxon>
        <taxon>Lusitaniellaceae</taxon>
        <taxon>Lusitaniella</taxon>
    </lineage>
</organism>
<sequence length="790" mass="88991">MYNSVIICVDDETVVLESLKEQLKRHLDDCHEIELAESGEEALEIIEDLHAEGIDIPLVISDQIMPGMKGDELLIEIHSLYPKIMKIMLTGQASADAVGNALNGANLYHYIPKPWDETDLCLTAKEALRSYFQDKRLAQQNQELQQFAASLEQKVIERTAELTQANEQLQAEVVERRLLEEKLLVSEQKLRAVFEAMTDIVLIVDEQGQIEVAPTQPTRLYSPDDPLLDLTIERFFQEGERDNWFDKIQQAATNPEEMNFDYSLDLRDRVLWFSATLSRLPNRTVLWVARDISDRKQAETALQEAKEVAEAANQAKSTFLANMSHELRSPLNVILGFCQLMSRSTNLQEEHRDNIQIMNRSGQHLLALINNVLDLSKIEAGRITLEVTPFSLANLLKEVREMFNLKAENKGLKLVFAQATELPPSIQTDKVKLRQVLINLMSNAIKFTERGSIALNVSAVGDDPQEDRVQLRFEVADTGAGIAPEELNLLFEAFSQTTTGQEAKEGTGLGLAIAQKFVRLMGGEIAVTSTVGEGTTFSFTIPVRPASNAESEPSAALQRVIALAPDSPRDRLLVVDDRWDNRQLLVKLLESVGFEVQEASNGEKALEIWQSWHPQVIWMDIRMPIMDGYEATKRIRKAELKRKEAGEDVSPVTIIALTASVFDEQQEVLLSIGCDDFLHKPFTEKIIFEKLSQHRGTSYLYEESSSVTMEENAEDAELDSISDLLTTMPPQWTQDLYEAANAIDNEQIFQLIEQIPDDRDRLKHAIADLVNTFCCDRIVDLIEATGKIES</sequence>
<evidence type="ECO:0000259" key="17">
    <source>
        <dbReference type="PROSITE" id="PS50110"/>
    </source>
</evidence>
<evidence type="ECO:0000256" key="4">
    <source>
        <dbReference type="ARBA" id="ARBA00012438"/>
    </source>
</evidence>
<dbReference type="PANTHER" id="PTHR43047:SF72">
    <property type="entry name" value="OSMOSENSING HISTIDINE PROTEIN KINASE SLN1"/>
    <property type="match status" value="1"/>
</dbReference>
<dbReference type="InterPro" id="IPR003594">
    <property type="entry name" value="HATPase_dom"/>
</dbReference>
<reference evidence="18" key="1">
    <citation type="submission" date="2020-10" db="EMBL/GenBank/DDBJ databases">
        <authorList>
            <person name="Castelo-Branco R."/>
            <person name="Eusebio N."/>
            <person name="Adriana R."/>
            <person name="Vieira A."/>
            <person name="Brugerolle De Fraissinette N."/>
            <person name="Rezende De Castro R."/>
            <person name="Schneider M.P."/>
            <person name="Vasconcelos V."/>
            <person name="Leao P.N."/>
        </authorList>
    </citation>
    <scope>NUCLEOTIDE SEQUENCE</scope>
    <source>
        <strain evidence="18">LEGE 07157</strain>
    </source>
</reference>
<dbReference type="SMART" id="SM00388">
    <property type="entry name" value="HisKA"/>
    <property type="match status" value="1"/>
</dbReference>
<evidence type="ECO:0000256" key="14">
    <source>
        <dbReference type="PROSITE-ProRule" id="PRU00169"/>
    </source>
</evidence>
<dbReference type="GO" id="GO:0005886">
    <property type="term" value="C:plasma membrane"/>
    <property type="evidence" value="ECO:0007669"/>
    <property type="project" value="TreeGrafter"/>
</dbReference>
<dbReference type="SUPFAM" id="SSF47384">
    <property type="entry name" value="Homodimeric domain of signal transducing histidine kinase"/>
    <property type="match status" value="1"/>
</dbReference>
<dbReference type="InterPro" id="IPR036097">
    <property type="entry name" value="HisK_dim/P_sf"/>
</dbReference>